<comment type="similarity">
    <text evidence="1">To bacterial alkanal monooxygenase alpha and beta chains.</text>
</comment>
<dbReference type="STRING" id="946333.A4W93_00715"/>
<dbReference type="EMBL" id="CP015118">
    <property type="protein sequence ID" value="ARN18556.1"/>
    <property type="molecule type" value="Genomic_DNA"/>
</dbReference>
<sequence>MKIPLSVLDLVPVGAGGSAAASVRRAVDLAQLAERLGYVRLWFAEHHGMPAVASAAPEVLIAHVAAHTSRLRLGSGGVMLPNHAPLRVAEAFRTLSALHPGRIDLGLGRAPGSDVQATRALRAFDGEQFPALLTELLTWSGERSLPEGHPMAALRAMPDDAPLPPIWMLGSSGASATMAGELGMGYSFASHFSPTPAAPAFDTYRDAFVPSPQFTEPHAILGIAMVCAPTAEEADYLASSMDLAWLRIRQGQFHPLPTPEEALAYPYTESERRIVATYRQLAVVGDPAFVAEEVTRRARHCEASEVMLVSNVPDPVARLRGYELLAGAMA</sequence>
<evidence type="ECO:0000313" key="4">
    <source>
        <dbReference type="EMBL" id="ARN18556.1"/>
    </source>
</evidence>
<dbReference type="Pfam" id="PF00296">
    <property type="entry name" value="Bac_luciferase"/>
    <property type="match status" value="1"/>
</dbReference>
<dbReference type="InterPro" id="IPR019949">
    <property type="entry name" value="CmoO-like"/>
</dbReference>
<feature type="domain" description="Luciferase-like" evidence="3">
    <location>
        <begin position="6"/>
        <end position="296"/>
    </location>
</feature>
<reference evidence="4 5" key="1">
    <citation type="submission" date="2016-04" db="EMBL/GenBank/DDBJ databases">
        <title>Complete genome sequence of natural rubber-degrading, novel Gram-negative bacterium, Rhizobacter gummiphilus strain NS21.</title>
        <authorList>
            <person name="Tabata M."/>
            <person name="Kasai D."/>
            <person name="Fukuda M."/>
        </authorList>
    </citation>
    <scope>NUCLEOTIDE SEQUENCE [LARGE SCALE GENOMIC DNA]</scope>
    <source>
        <strain evidence="4 5">NS21</strain>
    </source>
</reference>
<accession>A0A1W6L2Z4</accession>
<dbReference type="AlphaFoldDB" id="A0A1W6L2Z4"/>
<protein>
    <recommendedName>
        <fullName evidence="2">Luciferase-like monooxygenase</fullName>
    </recommendedName>
</protein>
<dbReference type="FunFam" id="3.20.20.30:FF:000002">
    <property type="entry name" value="LLM class flavin-dependent oxidoreductase"/>
    <property type="match status" value="1"/>
</dbReference>
<evidence type="ECO:0000256" key="1">
    <source>
        <dbReference type="ARBA" id="ARBA00007789"/>
    </source>
</evidence>
<dbReference type="NCBIfam" id="TIGR03558">
    <property type="entry name" value="oxido_grp_1"/>
    <property type="match status" value="1"/>
</dbReference>
<dbReference type="GO" id="GO:0005829">
    <property type="term" value="C:cytosol"/>
    <property type="evidence" value="ECO:0007669"/>
    <property type="project" value="TreeGrafter"/>
</dbReference>
<dbReference type="PANTHER" id="PTHR30137">
    <property type="entry name" value="LUCIFERASE-LIKE MONOOXYGENASE"/>
    <property type="match status" value="1"/>
</dbReference>
<dbReference type="GO" id="GO:0016705">
    <property type="term" value="F:oxidoreductase activity, acting on paired donors, with incorporation or reduction of molecular oxygen"/>
    <property type="evidence" value="ECO:0007669"/>
    <property type="project" value="InterPro"/>
</dbReference>
<dbReference type="InterPro" id="IPR036661">
    <property type="entry name" value="Luciferase-like_sf"/>
</dbReference>
<dbReference type="SUPFAM" id="SSF51679">
    <property type="entry name" value="Bacterial luciferase-like"/>
    <property type="match status" value="1"/>
</dbReference>
<gene>
    <name evidence="4" type="ORF">A4W93_00715</name>
</gene>
<evidence type="ECO:0000313" key="5">
    <source>
        <dbReference type="Proteomes" id="UP000193427"/>
    </source>
</evidence>
<proteinExistence type="predicted"/>
<keyword evidence="5" id="KW-1185">Reference proteome</keyword>
<dbReference type="OrthoDB" id="9780518at2"/>
<name>A0A1W6L2Z4_9BURK</name>
<dbReference type="Proteomes" id="UP000193427">
    <property type="component" value="Chromosome"/>
</dbReference>
<dbReference type="CDD" id="cd00347">
    <property type="entry name" value="Flavin_utilizing_monoxygenases"/>
    <property type="match status" value="1"/>
</dbReference>
<dbReference type="InterPro" id="IPR011251">
    <property type="entry name" value="Luciferase-like_dom"/>
</dbReference>
<evidence type="ECO:0000259" key="3">
    <source>
        <dbReference type="Pfam" id="PF00296"/>
    </source>
</evidence>
<dbReference type="PANTHER" id="PTHR30137:SF6">
    <property type="entry name" value="LUCIFERASE-LIKE MONOOXYGENASE"/>
    <property type="match status" value="1"/>
</dbReference>
<dbReference type="Gene3D" id="3.20.20.30">
    <property type="entry name" value="Luciferase-like domain"/>
    <property type="match status" value="1"/>
</dbReference>
<dbReference type="RefSeq" id="WP_085748787.1">
    <property type="nucleotide sequence ID" value="NZ_BSPR01000010.1"/>
</dbReference>
<dbReference type="KEGG" id="rgu:A4W93_00715"/>
<evidence type="ECO:0000256" key="2">
    <source>
        <dbReference type="ARBA" id="ARBA00074555"/>
    </source>
</evidence>
<dbReference type="InterPro" id="IPR050766">
    <property type="entry name" value="Bact_Lucif_Oxidored"/>
</dbReference>
<organism evidence="4 5">
    <name type="scientific">Piscinibacter gummiphilus</name>
    <dbReference type="NCBI Taxonomy" id="946333"/>
    <lineage>
        <taxon>Bacteria</taxon>
        <taxon>Pseudomonadati</taxon>
        <taxon>Pseudomonadota</taxon>
        <taxon>Betaproteobacteria</taxon>
        <taxon>Burkholderiales</taxon>
        <taxon>Sphaerotilaceae</taxon>
        <taxon>Piscinibacter</taxon>
    </lineage>
</organism>